<dbReference type="EMBL" id="JAOTPL010000003">
    <property type="protein sequence ID" value="MCU7693638.1"/>
    <property type="molecule type" value="Genomic_DNA"/>
</dbReference>
<evidence type="ECO:0000256" key="2">
    <source>
        <dbReference type="ARBA" id="ARBA00009810"/>
    </source>
</evidence>
<name>A0AAE3IM36_9BACT</name>
<evidence type="ECO:0000256" key="12">
    <source>
        <dbReference type="ARBA" id="ARBA00023170"/>
    </source>
</evidence>
<evidence type="ECO:0000256" key="8">
    <source>
        <dbReference type="ARBA" id="ARBA00023004"/>
    </source>
</evidence>
<organism evidence="19 20">
    <name type="scientific">Haoranjiania flava</name>
    <dbReference type="NCBI Taxonomy" id="1856322"/>
    <lineage>
        <taxon>Bacteria</taxon>
        <taxon>Pseudomonadati</taxon>
        <taxon>Bacteroidota</taxon>
        <taxon>Chitinophagia</taxon>
        <taxon>Chitinophagales</taxon>
        <taxon>Chitinophagaceae</taxon>
        <taxon>Haoranjiania</taxon>
    </lineage>
</organism>
<dbReference type="SUPFAM" id="SSF49464">
    <property type="entry name" value="Carboxypeptidase regulatory domain-like"/>
    <property type="match status" value="1"/>
</dbReference>
<gene>
    <name evidence="19" type="ORF">OD355_03805</name>
</gene>
<dbReference type="Proteomes" id="UP001209317">
    <property type="component" value="Unassembled WGS sequence"/>
</dbReference>
<proteinExistence type="inferred from homology"/>
<dbReference type="SUPFAM" id="SSF56935">
    <property type="entry name" value="Porins"/>
    <property type="match status" value="1"/>
</dbReference>
<keyword evidence="13 14" id="KW-0998">Cell outer membrane</keyword>
<evidence type="ECO:0000313" key="20">
    <source>
        <dbReference type="Proteomes" id="UP001209317"/>
    </source>
</evidence>
<feature type="chain" id="PRO_5042229277" evidence="16">
    <location>
        <begin position="20"/>
        <end position="828"/>
    </location>
</feature>
<evidence type="ECO:0000256" key="9">
    <source>
        <dbReference type="ARBA" id="ARBA00023065"/>
    </source>
</evidence>
<dbReference type="Gene3D" id="2.170.130.10">
    <property type="entry name" value="TonB-dependent receptor, plug domain"/>
    <property type="match status" value="1"/>
</dbReference>
<evidence type="ECO:0000313" key="19">
    <source>
        <dbReference type="EMBL" id="MCU7693638.1"/>
    </source>
</evidence>
<evidence type="ECO:0000256" key="6">
    <source>
        <dbReference type="ARBA" id="ARBA00022692"/>
    </source>
</evidence>
<sequence>MKRYLLAVLSLLLCINLSAQKNGRSITGEVMNAEGEPMGAVKVSVRELNKQTLTDNNGNFSFTGLYSGRYHVEVEMRGYVKEVVHADLRVQKSIALTIMLAGENEHLDDVEVFGERNRRPKGLETITRMPLKPSDQIQTISIISHKLIKDQGALTLTDAVRNIPGVTLFGSYGGVKESMSTRGFRGVPVLKNGVRIDGQFQTASGVVDMQGVESIQMIKGAAAITQGVITDLGNAGGVINVVTKTPNFVNAGEIGIRAGSWGQFRPTFDVETVLDRKKNVSFRINGAYERADSYRSYVKSNRVYINPSFAWKPGEDTKIILEGDFLNDNRTPQTSAVNLHPLQSENALYILPYNKFLGMSTDNNNTKTGSITARLEHRLSDQFSVRALYASSLYEVDNQSTSATLIKDADNKYNTFARRMSRSLRNDKNKVFQVDFIGQELYTGRVKHTAQAGFDYRISDVFTTTYAGKLSPLGKNIPFGVANAANIDTINIFNDYANDLERVVYKDDNGQLQTGKSIAFTEGNKVPAYYSTFGILVQDVIEFNKYVKLALGLRYSEIITKSFTSNKHTWGSAWNPSAGIIVSPLENVNLFASYTNSTSLRSEANLMSNGEKIGPSTTEQIEGGIKSDWLDNRLRFNLTYFHIFTSNLSNTEYVPGTNQATGYYYKAGDLLRDGIETELNGRVMPNLTVVLGYAYLNARYKNSPSYVNGSAPMNAPKHTANGWVQYVVDKGALNGLSMSVGAYYVGERPINEYSLQPDAHGNNAGVEPFNMPAYYTLNAQLGYRIRNWDLKVYMNNLTDQVGLNSYFRGGYINQIDPRNFAAAVSYRF</sequence>
<dbReference type="InterPro" id="IPR008969">
    <property type="entry name" value="CarboxyPept-like_regulatory"/>
</dbReference>
<evidence type="ECO:0000256" key="14">
    <source>
        <dbReference type="PROSITE-ProRule" id="PRU01360"/>
    </source>
</evidence>
<keyword evidence="3 14" id="KW-0813">Transport</keyword>
<dbReference type="PANTHER" id="PTHR32552:SF68">
    <property type="entry name" value="FERRICHROME OUTER MEMBRANE TRANSPORTER_PHAGE RECEPTOR"/>
    <property type="match status" value="1"/>
</dbReference>
<comment type="caution">
    <text evidence="19">The sequence shown here is derived from an EMBL/GenBank/DDBJ whole genome shotgun (WGS) entry which is preliminary data.</text>
</comment>
<keyword evidence="5" id="KW-0410">Iron transport</keyword>
<evidence type="ECO:0000259" key="18">
    <source>
        <dbReference type="Pfam" id="PF07715"/>
    </source>
</evidence>
<dbReference type="GO" id="GO:0015344">
    <property type="term" value="F:siderophore uptake transmembrane transporter activity"/>
    <property type="evidence" value="ECO:0007669"/>
    <property type="project" value="TreeGrafter"/>
</dbReference>
<feature type="domain" description="TonB-dependent receptor plug" evidence="18">
    <location>
        <begin position="134"/>
        <end position="227"/>
    </location>
</feature>
<evidence type="ECO:0000256" key="11">
    <source>
        <dbReference type="ARBA" id="ARBA00023136"/>
    </source>
</evidence>
<protein>
    <submittedName>
        <fullName evidence="19">TonB-dependent receptor</fullName>
    </submittedName>
</protein>
<evidence type="ECO:0000259" key="17">
    <source>
        <dbReference type="Pfam" id="PF00593"/>
    </source>
</evidence>
<dbReference type="GO" id="GO:0009279">
    <property type="term" value="C:cell outer membrane"/>
    <property type="evidence" value="ECO:0007669"/>
    <property type="project" value="UniProtKB-SubCell"/>
</dbReference>
<comment type="similarity">
    <text evidence="2 14 15">Belongs to the TonB-dependent receptor family.</text>
</comment>
<dbReference type="GO" id="GO:0038023">
    <property type="term" value="F:signaling receptor activity"/>
    <property type="evidence" value="ECO:0007669"/>
    <property type="project" value="InterPro"/>
</dbReference>
<reference evidence="19" key="1">
    <citation type="submission" date="2022-10" db="EMBL/GenBank/DDBJ databases">
        <authorList>
            <person name="Kim H.S."/>
            <person name="Kim J.-S."/>
            <person name="Suh M.K."/>
            <person name="Eom M.K."/>
            <person name="Lee J.-S."/>
        </authorList>
    </citation>
    <scope>NUCLEOTIDE SEQUENCE</scope>
    <source>
        <strain evidence="19">LIP-5</strain>
    </source>
</reference>
<keyword evidence="7 16" id="KW-0732">Signal</keyword>
<accession>A0AAE3IM36</accession>
<dbReference type="RefSeq" id="WP_263037125.1">
    <property type="nucleotide sequence ID" value="NZ_JAOTPL010000003.1"/>
</dbReference>
<dbReference type="NCBIfam" id="TIGR01783">
    <property type="entry name" value="TonB-siderophor"/>
    <property type="match status" value="1"/>
</dbReference>
<dbReference type="Pfam" id="PF00593">
    <property type="entry name" value="TonB_dep_Rec_b-barrel"/>
    <property type="match status" value="1"/>
</dbReference>
<keyword evidence="11 14" id="KW-0472">Membrane</keyword>
<dbReference type="Pfam" id="PF13715">
    <property type="entry name" value="CarbopepD_reg_2"/>
    <property type="match status" value="1"/>
</dbReference>
<dbReference type="CDD" id="cd01347">
    <property type="entry name" value="ligand_gated_channel"/>
    <property type="match status" value="1"/>
</dbReference>
<dbReference type="PANTHER" id="PTHR32552">
    <property type="entry name" value="FERRICHROME IRON RECEPTOR-RELATED"/>
    <property type="match status" value="1"/>
</dbReference>
<keyword evidence="10 15" id="KW-0798">TonB box</keyword>
<dbReference type="InterPro" id="IPR039426">
    <property type="entry name" value="TonB-dep_rcpt-like"/>
</dbReference>
<evidence type="ECO:0000256" key="3">
    <source>
        <dbReference type="ARBA" id="ARBA00022448"/>
    </source>
</evidence>
<dbReference type="InterPro" id="IPR036942">
    <property type="entry name" value="Beta-barrel_TonB_sf"/>
</dbReference>
<evidence type="ECO:0000256" key="4">
    <source>
        <dbReference type="ARBA" id="ARBA00022452"/>
    </source>
</evidence>
<evidence type="ECO:0000256" key="13">
    <source>
        <dbReference type="ARBA" id="ARBA00023237"/>
    </source>
</evidence>
<evidence type="ECO:0000256" key="1">
    <source>
        <dbReference type="ARBA" id="ARBA00004571"/>
    </source>
</evidence>
<evidence type="ECO:0000256" key="7">
    <source>
        <dbReference type="ARBA" id="ARBA00022729"/>
    </source>
</evidence>
<keyword evidence="12 19" id="KW-0675">Receptor</keyword>
<evidence type="ECO:0000256" key="16">
    <source>
        <dbReference type="SAM" id="SignalP"/>
    </source>
</evidence>
<evidence type="ECO:0000256" key="10">
    <source>
        <dbReference type="ARBA" id="ARBA00023077"/>
    </source>
</evidence>
<keyword evidence="20" id="KW-1185">Reference proteome</keyword>
<dbReference type="GO" id="GO:0015891">
    <property type="term" value="P:siderophore transport"/>
    <property type="evidence" value="ECO:0007669"/>
    <property type="project" value="InterPro"/>
</dbReference>
<keyword evidence="9" id="KW-0406">Ion transport</keyword>
<evidence type="ECO:0000256" key="15">
    <source>
        <dbReference type="RuleBase" id="RU003357"/>
    </source>
</evidence>
<dbReference type="AlphaFoldDB" id="A0AAE3IM36"/>
<comment type="subcellular location">
    <subcellularLocation>
        <location evidence="1 14">Cell outer membrane</location>
        <topology evidence="1 14">Multi-pass membrane protein</topology>
    </subcellularLocation>
</comment>
<dbReference type="InterPro" id="IPR010105">
    <property type="entry name" value="TonB_sidphr_rcpt"/>
</dbReference>
<dbReference type="InterPro" id="IPR000531">
    <property type="entry name" value="Beta-barrel_TonB"/>
</dbReference>
<feature type="domain" description="TonB-dependent receptor-like beta-barrel" evidence="17">
    <location>
        <begin position="313"/>
        <end position="797"/>
    </location>
</feature>
<dbReference type="InterPro" id="IPR037066">
    <property type="entry name" value="Plug_dom_sf"/>
</dbReference>
<feature type="signal peptide" evidence="16">
    <location>
        <begin position="1"/>
        <end position="19"/>
    </location>
</feature>
<dbReference type="InterPro" id="IPR012910">
    <property type="entry name" value="Plug_dom"/>
</dbReference>
<keyword evidence="4 14" id="KW-1134">Transmembrane beta strand</keyword>
<dbReference type="Pfam" id="PF07715">
    <property type="entry name" value="Plug"/>
    <property type="match status" value="1"/>
</dbReference>
<dbReference type="Gene3D" id="2.60.40.1120">
    <property type="entry name" value="Carboxypeptidase-like, regulatory domain"/>
    <property type="match status" value="1"/>
</dbReference>
<keyword evidence="8" id="KW-0408">Iron</keyword>
<evidence type="ECO:0000256" key="5">
    <source>
        <dbReference type="ARBA" id="ARBA00022496"/>
    </source>
</evidence>
<dbReference type="PROSITE" id="PS52016">
    <property type="entry name" value="TONB_DEPENDENT_REC_3"/>
    <property type="match status" value="1"/>
</dbReference>
<dbReference type="Gene3D" id="2.40.170.20">
    <property type="entry name" value="TonB-dependent receptor, beta-barrel domain"/>
    <property type="match status" value="1"/>
</dbReference>
<keyword evidence="6 14" id="KW-0812">Transmembrane</keyword>